<feature type="chain" id="PRO_5016282168" evidence="2">
    <location>
        <begin position="20"/>
        <end position="130"/>
    </location>
</feature>
<evidence type="ECO:0000313" key="5">
    <source>
        <dbReference type="Proteomes" id="UP000249254"/>
    </source>
</evidence>
<dbReference type="EMBL" id="QFYQ01000002">
    <property type="protein sequence ID" value="RAK51640.1"/>
    <property type="molecule type" value="Genomic_DNA"/>
</dbReference>
<dbReference type="Gene3D" id="2.60.120.10">
    <property type="entry name" value="Jelly Rolls"/>
    <property type="match status" value="1"/>
</dbReference>
<dbReference type="Proteomes" id="UP000249254">
    <property type="component" value="Unassembled WGS sequence"/>
</dbReference>
<dbReference type="OrthoDB" id="287220at2"/>
<keyword evidence="5" id="KW-1185">Reference proteome</keyword>
<organism evidence="4 5">
    <name type="scientific">Phenylobacterium soli</name>
    <dbReference type="NCBI Taxonomy" id="2170551"/>
    <lineage>
        <taxon>Bacteria</taxon>
        <taxon>Pseudomonadati</taxon>
        <taxon>Pseudomonadota</taxon>
        <taxon>Alphaproteobacteria</taxon>
        <taxon>Caulobacterales</taxon>
        <taxon>Caulobacteraceae</taxon>
        <taxon>Phenylobacterium</taxon>
    </lineage>
</organism>
<dbReference type="RefSeq" id="WP_111530202.1">
    <property type="nucleotide sequence ID" value="NZ_JBHRSG010000003.1"/>
</dbReference>
<reference evidence="5" key="1">
    <citation type="submission" date="2018-05" db="EMBL/GenBank/DDBJ databases">
        <authorList>
            <person name="Li X."/>
        </authorList>
    </citation>
    <scope>NUCLEOTIDE SEQUENCE [LARGE SCALE GENOMIC DNA]</scope>
    <source>
        <strain evidence="5">LX32</strain>
    </source>
</reference>
<feature type="region of interest" description="Disordered" evidence="1">
    <location>
        <begin position="28"/>
        <end position="57"/>
    </location>
</feature>
<feature type="signal peptide" evidence="2">
    <location>
        <begin position="1"/>
        <end position="19"/>
    </location>
</feature>
<gene>
    <name evidence="4" type="ORF">DJ017_17545</name>
</gene>
<evidence type="ECO:0000313" key="4">
    <source>
        <dbReference type="EMBL" id="RAK51640.1"/>
    </source>
</evidence>
<comment type="caution">
    <text evidence="4">The sequence shown here is derived from an EMBL/GenBank/DDBJ whole genome shotgun (WGS) entry which is preliminary data.</text>
</comment>
<dbReference type="CDD" id="cd02236">
    <property type="entry name" value="cupin_CV2614-like"/>
    <property type="match status" value="1"/>
</dbReference>
<accession>A0A328AAK1</accession>
<keyword evidence="2" id="KW-0732">Signal</keyword>
<sequence>MIRALLLAAAVAAPAPVTTPLKSLEATAAGQPITPPPGPVEVKVSQTDIPAGGQIPPHKHPWPRYVYVISGRIQVDNLVTGQSYELKAGDASIDPVDQWHQARALDGAPARLIAIDQVPPGATNLIRKAP</sequence>
<protein>
    <submittedName>
        <fullName evidence="4">Cupin</fullName>
    </submittedName>
</protein>
<evidence type="ECO:0000256" key="2">
    <source>
        <dbReference type="SAM" id="SignalP"/>
    </source>
</evidence>
<dbReference type="Pfam" id="PF07883">
    <property type="entry name" value="Cupin_2"/>
    <property type="match status" value="1"/>
</dbReference>
<proteinExistence type="predicted"/>
<dbReference type="InterPro" id="IPR014710">
    <property type="entry name" value="RmlC-like_jellyroll"/>
</dbReference>
<evidence type="ECO:0000256" key="1">
    <source>
        <dbReference type="SAM" id="MobiDB-lite"/>
    </source>
</evidence>
<dbReference type="InterPro" id="IPR011051">
    <property type="entry name" value="RmlC_Cupin_sf"/>
</dbReference>
<name>A0A328AAK1_9CAUL</name>
<dbReference type="AlphaFoldDB" id="A0A328AAK1"/>
<evidence type="ECO:0000259" key="3">
    <source>
        <dbReference type="Pfam" id="PF07883"/>
    </source>
</evidence>
<dbReference type="SUPFAM" id="SSF51182">
    <property type="entry name" value="RmlC-like cupins"/>
    <property type="match status" value="1"/>
</dbReference>
<feature type="domain" description="Cupin type-2" evidence="3">
    <location>
        <begin position="48"/>
        <end position="115"/>
    </location>
</feature>
<dbReference type="InterPro" id="IPR013096">
    <property type="entry name" value="Cupin_2"/>
</dbReference>